<reference evidence="7 8" key="1">
    <citation type="submission" date="2023-01" db="EMBL/GenBank/DDBJ databases">
        <title>Minimal conservation of predation-associated metabolite biosynthetic gene clusters underscores biosynthetic potential of Myxococcota including descriptions for ten novel species: Archangium lansinium sp. nov., Myxococcus landrumus sp. nov., Nannocystis bai.</title>
        <authorList>
            <person name="Ahearne A."/>
            <person name="Stevens C."/>
            <person name="Dowd S."/>
        </authorList>
    </citation>
    <scope>NUCLEOTIDE SEQUENCE [LARGE SCALE GENOMIC DNA]</scope>
    <source>
        <strain evidence="7 8">WIWO2</strain>
    </source>
</reference>
<evidence type="ECO:0000256" key="1">
    <source>
        <dbReference type="ARBA" id="ARBA00004141"/>
    </source>
</evidence>
<organism evidence="7 8">
    <name type="scientific">Sorangium atrum</name>
    <dbReference type="NCBI Taxonomy" id="2995308"/>
    <lineage>
        <taxon>Bacteria</taxon>
        <taxon>Pseudomonadati</taxon>
        <taxon>Myxococcota</taxon>
        <taxon>Polyangia</taxon>
        <taxon>Polyangiales</taxon>
        <taxon>Polyangiaceae</taxon>
        <taxon>Sorangium</taxon>
    </lineage>
</organism>
<keyword evidence="8" id="KW-1185">Reference proteome</keyword>
<evidence type="ECO:0000313" key="8">
    <source>
        <dbReference type="Proteomes" id="UP001217485"/>
    </source>
</evidence>
<evidence type="ECO:0000256" key="4">
    <source>
        <dbReference type="ARBA" id="ARBA00022989"/>
    </source>
</evidence>
<dbReference type="RefSeq" id="WP_272092944.1">
    <property type="nucleotide sequence ID" value="NZ_JAQNDK010000001.1"/>
</dbReference>
<dbReference type="EMBL" id="JAQNDK010000001">
    <property type="protein sequence ID" value="MDC0676237.1"/>
    <property type="molecule type" value="Genomic_DNA"/>
</dbReference>
<dbReference type="CDD" id="cd13963">
    <property type="entry name" value="PT_UbiA_2"/>
    <property type="match status" value="1"/>
</dbReference>
<gene>
    <name evidence="7" type="ORF">POL72_00690</name>
</gene>
<feature type="transmembrane region" description="Helical" evidence="6">
    <location>
        <begin position="350"/>
        <end position="373"/>
    </location>
</feature>
<keyword evidence="5 6" id="KW-0472">Membrane</keyword>
<feature type="transmembrane region" description="Helical" evidence="6">
    <location>
        <begin position="423"/>
        <end position="442"/>
    </location>
</feature>
<accession>A0ABT5BTE1</accession>
<feature type="transmembrane region" description="Helical" evidence="6">
    <location>
        <begin position="393"/>
        <end position="417"/>
    </location>
</feature>
<evidence type="ECO:0000256" key="6">
    <source>
        <dbReference type="SAM" id="Phobius"/>
    </source>
</evidence>
<evidence type="ECO:0000256" key="5">
    <source>
        <dbReference type="ARBA" id="ARBA00023136"/>
    </source>
</evidence>
<dbReference type="Pfam" id="PF01040">
    <property type="entry name" value="UbiA"/>
    <property type="match status" value="1"/>
</dbReference>
<comment type="subcellular location">
    <subcellularLocation>
        <location evidence="1">Membrane</location>
        <topology evidence="1">Multi-pass membrane protein</topology>
    </subcellularLocation>
</comment>
<name>A0ABT5BTE1_9BACT</name>
<dbReference type="InterPro" id="IPR000537">
    <property type="entry name" value="UbiA_prenyltransferase"/>
</dbReference>
<feature type="transmembrane region" description="Helical" evidence="6">
    <location>
        <begin position="553"/>
        <end position="571"/>
    </location>
</feature>
<dbReference type="PANTHER" id="PTHR11048">
    <property type="entry name" value="PRENYLTRANSFERASES"/>
    <property type="match status" value="1"/>
</dbReference>
<dbReference type="Gene3D" id="1.10.357.140">
    <property type="entry name" value="UbiA prenyltransferase"/>
    <property type="match status" value="1"/>
</dbReference>
<dbReference type="InterPro" id="IPR039653">
    <property type="entry name" value="Prenyltransferase"/>
</dbReference>
<evidence type="ECO:0000256" key="2">
    <source>
        <dbReference type="ARBA" id="ARBA00022475"/>
    </source>
</evidence>
<sequence length="612" mass="67237">MLPPFRAQDGQRAQIRDNHAELAASVTSRSMFRLDSDRADDVDIMPKSVSAPARLLCLKIHTRLPLRCQRTATKTHAIAVSHDIRSSRVSSARTVVQSLSRTLDVAPVYAINSREHPHLRRCDILNRGPHTLRHRAISDSVDSAGYLGGRGTMQKSVLAEVDLAQQAVLAVDADSTLVKTNVSVEALISLIKCNIVYAIVWPLWLLWSRASFWREVERRASLEVASLPYDEQLLAYLEQQHRLGREIALTTSADIRIGHAIAAHLGVFTQVISSAGDRSESGAPRCLHDALGGRPFVYLARRHGGPHLRDIMEESPRLLRVLPRALRIHQWAKNALLFVPLLTSHRLLDLVLLAQAACAFASFSLCASSVYLLNDMFDLEADRRHPVKRHRPLASGALPLGTAVWMCTGCLAAGLGLSLLLPGSFQAILVLYYALTVAYSMYLKRKLLIDVHLLAGLYTIRVLAGSAATGLPSSSWLLAFCMFLFLSLAMLKRFIEVHDLGAKEIQVVAGRGYLSCDADALRSLGTSSGLLSVAILSLYINSPQVVSLYETPMLLWLLCPLLVYCVSRLWILAHRGEMHADPVVFALKDRACYLVGLSAGAVLLLATMHIGG</sequence>
<keyword evidence="3 6" id="KW-0812">Transmembrane</keyword>
<protein>
    <submittedName>
        <fullName evidence="7">UbiA family prenyltransferase</fullName>
    </submittedName>
</protein>
<evidence type="ECO:0000313" key="7">
    <source>
        <dbReference type="EMBL" id="MDC0676237.1"/>
    </source>
</evidence>
<keyword evidence="2" id="KW-1003">Cell membrane</keyword>
<feature type="transmembrane region" description="Helical" evidence="6">
    <location>
        <begin position="474"/>
        <end position="491"/>
    </location>
</feature>
<dbReference type="InterPro" id="IPR044878">
    <property type="entry name" value="UbiA_sf"/>
</dbReference>
<dbReference type="NCBIfam" id="NF006088">
    <property type="entry name" value="PRK08238.1"/>
    <property type="match status" value="1"/>
</dbReference>
<comment type="caution">
    <text evidence="7">The sequence shown here is derived from an EMBL/GenBank/DDBJ whole genome shotgun (WGS) entry which is preliminary data.</text>
</comment>
<dbReference type="Proteomes" id="UP001217485">
    <property type="component" value="Unassembled WGS sequence"/>
</dbReference>
<proteinExistence type="predicted"/>
<evidence type="ECO:0000256" key="3">
    <source>
        <dbReference type="ARBA" id="ARBA00022692"/>
    </source>
</evidence>
<feature type="transmembrane region" description="Helical" evidence="6">
    <location>
        <begin position="591"/>
        <end position="611"/>
    </location>
</feature>
<dbReference type="PANTHER" id="PTHR11048:SF5">
    <property type="entry name" value="DECAPRENYL-PHOSPHATE PHOSPHORIBOSYLTRANSFERASE"/>
    <property type="match status" value="1"/>
</dbReference>
<keyword evidence="4 6" id="KW-1133">Transmembrane helix</keyword>